<feature type="non-terminal residue" evidence="2">
    <location>
        <position position="234"/>
    </location>
</feature>
<gene>
    <name evidence="2" type="ORF">PMEA_00002287</name>
</gene>
<feature type="compositionally biased region" description="Basic and acidic residues" evidence="1">
    <location>
        <begin position="198"/>
        <end position="221"/>
    </location>
</feature>
<organism evidence="2 3">
    <name type="scientific">Pocillopora meandrina</name>
    <dbReference type="NCBI Taxonomy" id="46732"/>
    <lineage>
        <taxon>Eukaryota</taxon>
        <taxon>Metazoa</taxon>
        <taxon>Cnidaria</taxon>
        <taxon>Anthozoa</taxon>
        <taxon>Hexacorallia</taxon>
        <taxon>Scleractinia</taxon>
        <taxon>Astrocoeniina</taxon>
        <taxon>Pocilloporidae</taxon>
        <taxon>Pocillopora</taxon>
    </lineage>
</organism>
<dbReference type="EMBL" id="CALNXJ010000104">
    <property type="protein sequence ID" value="CAH3164476.1"/>
    <property type="molecule type" value="Genomic_DNA"/>
</dbReference>
<name>A0AAU9Y3Z1_9CNID</name>
<keyword evidence="3" id="KW-1185">Reference proteome</keyword>
<sequence length="234" mass="26886">MSFSVVAASCGDALFEVKANIFLSIANEVAHFINRYQKDMPMLPFLATDMFQLVFNLLEIFVKEEALAEVTSTAKLVQLDLTKSSLHTLDDCYSVRADTKTFLIALVKKLLLKAPIRFGLVRNLAWLHPLEICCGQERCLEHLGRCLRIGSDAQQIKLSKCDNIIRQNKEFLRENSANPDFQSFTVGDASHARQRYQAHLDEEKRKKEEQKRGEKRKDTLEELDNLKEVKKRIK</sequence>
<dbReference type="Proteomes" id="UP001159428">
    <property type="component" value="Unassembled WGS sequence"/>
</dbReference>
<accession>A0AAU9Y3Z1</accession>
<evidence type="ECO:0000313" key="2">
    <source>
        <dbReference type="EMBL" id="CAH3164476.1"/>
    </source>
</evidence>
<proteinExistence type="predicted"/>
<feature type="region of interest" description="Disordered" evidence="1">
    <location>
        <begin position="190"/>
        <end position="221"/>
    </location>
</feature>
<protein>
    <submittedName>
        <fullName evidence="2">Uncharacterized protein</fullName>
    </submittedName>
</protein>
<evidence type="ECO:0000313" key="3">
    <source>
        <dbReference type="Proteomes" id="UP001159428"/>
    </source>
</evidence>
<comment type="caution">
    <text evidence="2">The sequence shown here is derived from an EMBL/GenBank/DDBJ whole genome shotgun (WGS) entry which is preliminary data.</text>
</comment>
<reference evidence="2 3" key="1">
    <citation type="submission" date="2022-05" db="EMBL/GenBank/DDBJ databases">
        <authorList>
            <consortium name="Genoscope - CEA"/>
            <person name="William W."/>
        </authorList>
    </citation>
    <scope>NUCLEOTIDE SEQUENCE [LARGE SCALE GENOMIC DNA]</scope>
</reference>
<dbReference type="AlphaFoldDB" id="A0AAU9Y3Z1"/>
<evidence type="ECO:0000256" key="1">
    <source>
        <dbReference type="SAM" id="MobiDB-lite"/>
    </source>
</evidence>